<dbReference type="Gene3D" id="3.90.1680.10">
    <property type="entry name" value="SOS response associated peptidase-like"/>
    <property type="match status" value="1"/>
</dbReference>
<dbReference type="Proteomes" id="UP001595377">
    <property type="component" value="Unassembled WGS sequence"/>
</dbReference>
<comment type="caution">
    <text evidence="1">The sequence shown here is derived from an EMBL/GenBank/DDBJ whole genome shotgun (WGS) entry which is preliminary data.</text>
</comment>
<reference evidence="2" key="1">
    <citation type="journal article" date="2019" name="Int. J. Syst. Evol. Microbiol.">
        <title>The Global Catalogue of Microorganisms (GCM) 10K type strain sequencing project: providing services to taxonomists for standard genome sequencing and annotation.</title>
        <authorList>
            <consortium name="The Broad Institute Genomics Platform"/>
            <consortium name="The Broad Institute Genome Sequencing Center for Infectious Disease"/>
            <person name="Wu L."/>
            <person name="Ma J."/>
        </authorList>
    </citation>
    <scope>NUCLEOTIDE SEQUENCE [LARGE SCALE GENOMIC DNA]</scope>
    <source>
        <strain evidence="2">KCTC 52677</strain>
    </source>
</reference>
<protein>
    <submittedName>
        <fullName evidence="1">Uncharacterized protein</fullName>
    </submittedName>
</protein>
<dbReference type="RefSeq" id="WP_257315835.1">
    <property type="nucleotide sequence ID" value="NZ_JANFDG010000015.1"/>
</dbReference>
<keyword evidence="2" id="KW-1185">Reference proteome</keyword>
<evidence type="ECO:0000313" key="1">
    <source>
        <dbReference type="EMBL" id="MFC3072062.1"/>
    </source>
</evidence>
<gene>
    <name evidence="1" type="ORF">ACFOHH_02975</name>
</gene>
<sequence>MRERKDERMFRNVGEPLFAIVGIRRGTAEAGNVSAILTTEPGPDTESGHDRRVAILESSARAGWPGPSVSAKSLIRPLPASLLRAEQVG</sequence>
<proteinExistence type="predicted"/>
<dbReference type="EMBL" id="JBHRSP010000003">
    <property type="protein sequence ID" value="MFC3072062.1"/>
    <property type="molecule type" value="Genomic_DNA"/>
</dbReference>
<evidence type="ECO:0000313" key="2">
    <source>
        <dbReference type="Proteomes" id="UP001595377"/>
    </source>
</evidence>
<dbReference type="InterPro" id="IPR036590">
    <property type="entry name" value="SRAP-like"/>
</dbReference>
<dbReference type="SUPFAM" id="SSF143081">
    <property type="entry name" value="BB1717-like"/>
    <property type="match status" value="1"/>
</dbReference>
<accession>A0ABV7DBK0</accession>
<name>A0ABV7DBK0_9HYPH</name>
<organism evidence="1 2">
    <name type="scientific">Shinella pollutisoli</name>
    <dbReference type="NCBI Taxonomy" id="2250594"/>
    <lineage>
        <taxon>Bacteria</taxon>
        <taxon>Pseudomonadati</taxon>
        <taxon>Pseudomonadota</taxon>
        <taxon>Alphaproteobacteria</taxon>
        <taxon>Hyphomicrobiales</taxon>
        <taxon>Rhizobiaceae</taxon>
        <taxon>Shinella</taxon>
    </lineage>
</organism>